<evidence type="ECO:0000259" key="2">
    <source>
        <dbReference type="Pfam" id="PF00535"/>
    </source>
</evidence>
<dbReference type="InterPro" id="IPR029044">
    <property type="entry name" value="Nucleotide-diphossugar_trans"/>
</dbReference>
<dbReference type="InterPro" id="IPR011004">
    <property type="entry name" value="Trimer_LpxA-like_sf"/>
</dbReference>
<keyword evidence="4" id="KW-1185">Reference proteome</keyword>
<dbReference type="OrthoDB" id="2053790at2"/>
<sequence>MSESIDPQIASTFYQYGKASYLDVGGQFYYPEEISIGSDVSIHGYYWLNIIAPGVGSKPKIIIGDGCTCDEGLIISALNRIELKRDVIIESRVFISDTDHEYRQVGKPITAQSIIETSGVVCIEEGVRIGANSVIVGHIRIGRGSIVLPGSVVEQDVPEQCIVGGAPAQIVQIYEPVLDKWVDVGKKTNYPTPLFTLKQPPPLLSICIPTYNRSANLDRCLHSILTQIKTGTPVEVLVSDNASTDDTPEVVRRYAARYPFVKYSRNSENIGADRNIYHVMRLAQGTFIKMQGDDDYCVEGTLMPLIDVVRNHSDCGIIHIHTHNNDRRVYTAEGAQAFLSSTAIMSTFISGMILRKEDLEQVEQPDLFLDSSFNQMYLQYAILTKNPKFCVVNWSMFHFEGNQPSGYNFGEVVIRSYQSILSHFIGKGLTEDNVREEKMRALYSYILPWFRGIIANRYRTDISRFEDIFSEHYRDEPYYEQALSEIRTLTASSQS</sequence>
<proteinExistence type="inferred from homology"/>
<feature type="domain" description="Glycosyltransferase 2-like" evidence="2">
    <location>
        <begin position="205"/>
        <end position="332"/>
    </location>
</feature>
<gene>
    <name evidence="3" type="ORF">KCTCHS21_33870</name>
</gene>
<dbReference type="CDD" id="cd00761">
    <property type="entry name" value="Glyco_tranf_GTA_type"/>
    <property type="match status" value="1"/>
</dbReference>
<dbReference type="RefSeq" id="WP_130610583.1">
    <property type="nucleotide sequence ID" value="NZ_AP019400.1"/>
</dbReference>
<dbReference type="SUPFAM" id="SSF53448">
    <property type="entry name" value="Nucleotide-diphospho-sugar transferases"/>
    <property type="match status" value="1"/>
</dbReference>
<dbReference type="EMBL" id="AP019400">
    <property type="protein sequence ID" value="BBI33988.1"/>
    <property type="molecule type" value="Genomic_DNA"/>
</dbReference>
<evidence type="ECO:0000313" key="4">
    <source>
        <dbReference type="Proteomes" id="UP000289856"/>
    </source>
</evidence>
<evidence type="ECO:0000313" key="3">
    <source>
        <dbReference type="EMBL" id="BBI33988.1"/>
    </source>
</evidence>
<comment type="similarity">
    <text evidence="1">Belongs to the glycosyltransferase 2 family.</text>
</comment>
<organism evidence="3 4">
    <name type="scientific">Cohnella abietis</name>
    <dbReference type="NCBI Taxonomy" id="2507935"/>
    <lineage>
        <taxon>Bacteria</taxon>
        <taxon>Bacillati</taxon>
        <taxon>Bacillota</taxon>
        <taxon>Bacilli</taxon>
        <taxon>Bacillales</taxon>
        <taxon>Paenibacillaceae</taxon>
        <taxon>Cohnella</taxon>
    </lineage>
</organism>
<dbReference type="AlphaFoldDB" id="A0A3T1D7E4"/>
<dbReference type="Gene3D" id="3.90.550.10">
    <property type="entry name" value="Spore Coat Polysaccharide Biosynthesis Protein SpsA, Chain A"/>
    <property type="match status" value="1"/>
</dbReference>
<dbReference type="GO" id="GO:0016758">
    <property type="term" value="F:hexosyltransferase activity"/>
    <property type="evidence" value="ECO:0007669"/>
    <property type="project" value="UniProtKB-ARBA"/>
</dbReference>
<name>A0A3T1D7E4_9BACL</name>
<dbReference type="CDD" id="cd04647">
    <property type="entry name" value="LbH_MAT_like"/>
    <property type="match status" value="1"/>
</dbReference>
<dbReference type="KEGG" id="cohn:KCTCHS21_33870"/>
<evidence type="ECO:0000256" key="1">
    <source>
        <dbReference type="ARBA" id="ARBA00006739"/>
    </source>
</evidence>
<protein>
    <recommendedName>
        <fullName evidence="2">Glycosyltransferase 2-like domain-containing protein</fullName>
    </recommendedName>
</protein>
<dbReference type="PANTHER" id="PTHR22916:SF3">
    <property type="entry name" value="UDP-GLCNAC:BETAGAL BETA-1,3-N-ACETYLGLUCOSAMINYLTRANSFERASE-LIKE PROTEIN 1"/>
    <property type="match status" value="1"/>
</dbReference>
<dbReference type="InterPro" id="IPR001451">
    <property type="entry name" value="Hexapep"/>
</dbReference>
<dbReference type="PANTHER" id="PTHR22916">
    <property type="entry name" value="GLYCOSYLTRANSFERASE"/>
    <property type="match status" value="1"/>
</dbReference>
<dbReference type="Pfam" id="PF00132">
    <property type="entry name" value="Hexapep"/>
    <property type="match status" value="1"/>
</dbReference>
<dbReference type="SUPFAM" id="SSF51161">
    <property type="entry name" value="Trimeric LpxA-like enzymes"/>
    <property type="match status" value="1"/>
</dbReference>
<accession>A0A3T1D7E4</accession>
<dbReference type="Proteomes" id="UP000289856">
    <property type="component" value="Chromosome"/>
</dbReference>
<dbReference type="Pfam" id="PF00535">
    <property type="entry name" value="Glycos_transf_2"/>
    <property type="match status" value="1"/>
</dbReference>
<dbReference type="Gene3D" id="2.160.10.10">
    <property type="entry name" value="Hexapeptide repeat proteins"/>
    <property type="match status" value="1"/>
</dbReference>
<reference evidence="3 4" key="1">
    <citation type="submission" date="2019-01" db="EMBL/GenBank/DDBJ databases">
        <title>Complete genome sequence of Cohnella hallensis HS21 isolated from Korean fir (Abies koreana) rhizospheric soil.</title>
        <authorList>
            <person name="Jiang L."/>
            <person name="Kang S.W."/>
            <person name="Kim S."/>
            <person name="Jung J."/>
            <person name="Kim C.Y."/>
            <person name="Kim D.H."/>
            <person name="Kim S.W."/>
            <person name="Lee J."/>
        </authorList>
    </citation>
    <scope>NUCLEOTIDE SEQUENCE [LARGE SCALE GENOMIC DNA]</scope>
    <source>
        <strain evidence="3 4">HS21</strain>
    </source>
</reference>
<dbReference type="InterPro" id="IPR001173">
    <property type="entry name" value="Glyco_trans_2-like"/>
</dbReference>